<dbReference type="InterPro" id="IPR001356">
    <property type="entry name" value="HD"/>
</dbReference>
<organism evidence="7 8">
    <name type="scientific">Caerostris extrusa</name>
    <name type="common">Bark spider</name>
    <name type="synonym">Caerostris bankana</name>
    <dbReference type="NCBI Taxonomy" id="172846"/>
    <lineage>
        <taxon>Eukaryota</taxon>
        <taxon>Metazoa</taxon>
        <taxon>Ecdysozoa</taxon>
        <taxon>Arthropoda</taxon>
        <taxon>Chelicerata</taxon>
        <taxon>Arachnida</taxon>
        <taxon>Araneae</taxon>
        <taxon>Araneomorphae</taxon>
        <taxon>Entelegynae</taxon>
        <taxon>Araneoidea</taxon>
        <taxon>Araneidae</taxon>
        <taxon>Caerostris</taxon>
    </lineage>
</organism>
<comment type="subcellular location">
    <subcellularLocation>
        <location evidence="1">Nucleus</location>
    </subcellularLocation>
</comment>
<keyword evidence="7" id="KW-0808">Transferase</keyword>
<dbReference type="AlphaFoldDB" id="A0AAV4S3K4"/>
<evidence type="ECO:0000313" key="8">
    <source>
        <dbReference type="Proteomes" id="UP001054945"/>
    </source>
</evidence>
<evidence type="ECO:0000313" key="7">
    <source>
        <dbReference type="EMBL" id="GIY27766.1"/>
    </source>
</evidence>
<dbReference type="SMART" id="SM00389">
    <property type="entry name" value="HOX"/>
    <property type="match status" value="1"/>
</dbReference>
<dbReference type="GO" id="GO:0048646">
    <property type="term" value="P:anatomical structure formation involved in morphogenesis"/>
    <property type="evidence" value="ECO:0007669"/>
    <property type="project" value="UniProtKB-ARBA"/>
</dbReference>
<dbReference type="SUPFAM" id="SSF46689">
    <property type="entry name" value="Homeodomain-like"/>
    <property type="match status" value="1"/>
</dbReference>
<keyword evidence="8" id="KW-1185">Reference proteome</keyword>
<keyword evidence="7" id="KW-0548">Nucleotidyltransferase</keyword>
<dbReference type="GO" id="GO:0005634">
    <property type="term" value="C:nucleus"/>
    <property type="evidence" value="ECO:0007669"/>
    <property type="project" value="UniProtKB-SubCell"/>
</dbReference>
<name>A0AAV4S3K4_CAEEX</name>
<evidence type="ECO:0000256" key="5">
    <source>
        <dbReference type="SAM" id="MobiDB-lite"/>
    </source>
</evidence>
<evidence type="ECO:0000256" key="3">
    <source>
        <dbReference type="ARBA" id="ARBA00023155"/>
    </source>
</evidence>
<protein>
    <submittedName>
        <fullName evidence="7">Reverse transcriptase</fullName>
    </submittedName>
</protein>
<dbReference type="Pfam" id="PF05920">
    <property type="entry name" value="Homeobox_KN"/>
    <property type="match status" value="1"/>
</dbReference>
<keyword evidence="4" id="KW-0539">Nucleus</keyword>
<dbReference type="GO" id="GO:0003677">
    <property type="term" value="F:DNA binding"/>
    <property type="evidence" value="ECO:0007669"/>
    <property type="project" value="UniProtKB-KW"/>
</dbReference>
<sequence length="342" mass="38516">MYRQIILKDSDFQRIVWRDSLFKPIQDFRLTGIAYGTASAPYLAVKCLQQLAIQEQNFPLALKDFYVDDLMSGANSTTEALDLQAQLIKMLSSVELVLRKWASNCNELTNLIQEDLRLPNASLSIDDDTVKTLVEHQDNDAMPRPNPKCDKISNEALGILLKWVCKHDCKAMPSRKEKEQLAVATNLSERRVSKWFKGILTNKFKVIHKNDQGPLQCTFVQQKKKTKSLSSSPNIDDRPSAQPTNAGKKKRESPNLQASRMASPIGQPTRKRKKERKPKSAGIKDGITNRPINAGKKMESQPNSAPIADGIINESRRVYATNSPVSSVIHFDIYTIPKNVDR</sequence>
<gene>
    <name evidence="7" type="primary">Fcan01_13753</name>
    <name evidence="7" type="ORF">CEXT_275701</name>
</gene>
<dbReference type="GO" id="GO:0003964">
    <property type="term" value="F:RNA-directed DNA polymerase activity"/>
    <property type="evidence" value="ECO:0007669"/>
    <property type="project" value="UniProtKB-KW"/>
</dbReference>
<dbReference type="PANTHER" id="PTHR47331:SF6">
    <property type="entry name" value="DOUBLECORTIN DOMAIN-CONTAINING PROTEIN"/>
    <property type="match status" value="1"/>
</dbReference>
<dbReference type="EMBL" id="BPLR01008851">
    <property type="protein sequence ID" value="GIY27766.1"/>
    <property type="molecule type" value="Genomic_DNA"/>
</dbReference>
<dbReference type="Proteomes" id="UP001054945">
    <property type="component" value="Unassembled WGS sequence"/>
</dbReference>
<keyword evidence="7" id="KW-0695">RNA-directed DNA polymerase</keyword>
<dbReference type="InterPro" id="IPR009057">
    <property type="entry name" value="Homeodomain-like_sf"/>
</dbReference>
<proteinExistence type="predicted"/>
<feature type="region of interest" description="Disordered" evidence="5">
    <location>
        <begin position="221"/>
        <end position="307"/>
    </location>
</feature>
<keyword evidence="3" id="KW-0371">Homeobox</keyword>
<evidence type="ECO:0000259" key="6">
    <source>
        <dbReference type="SMART" id="SM00389"/>
    </source>
</evidence>
<feature type="compositionally biased region" description="Basic residues" evidence="5">
    <location>
        <begin position="269"/>
        <end position="279"/>
    </location>
</feature>
<keyword evidence="2" id="KW-0238">DNA-binding</keyword>
<comment type="caution">
    <text evidence="7">The sequence shown here is derived from an EMBL/GenBank/DDBJ whole genome shotgun (WGS) entry which is preliminary data.</text>
</comment>
<dbReference type="CDD" id="cd00086">
    <property type="entry name" value="homeodomain"/>
    <property type="match status" value="1"/>
</dbReference>
<evidence type="ECO:0000256" key="1">
    <source>
        <dbReference type="ARBA" id="ARBA00004123"/>
    </source>
</evidence>
<dbReference type="InterPro" id="IPR008422">
    <property type="entry name" value="KN_HD"/>
</dbReference>
<feature type="domain" description="Homeobox" evidence="6">
    <location>
        <begin position="146"/>
        <end position="210"/>
    </location>
</feature>
<evidence type="ECO:0000256" key="4">
    <source>
        <dbReference type="ARBA" id="ARBA00023242"/>
    </source>
</evidence>
<dbReference type="GO" id="GO:0006355">
    <property type="term" value="P:regulation of DNA-templated transcription"/>
    <property type="evidence" value="ECO:0007669"/>
    <property type="project" value="InterPro"/>
</dbReference>
<dbReference type="PANTHER" id="PTHR47331">
    <property type="entry name" value="PHD-TYPE DOMAIN-CONTAINING PROTEIN"/>
    <property type="match status" value="1"/>
</dbReference>
<accession>A0AAV4S3K4</accession>
<reference evidence="7 8" key="1">
    <citation type="submission" date="2021-06" db="EMBL/GenBank/DDBJ databases">
        <title>Caerostris extrusa draft genome.</title>
        <authorList>
            <person name="Kono N."/>
            <person name="Arakawa K."/>
        </authorList>
    </citation>
    <scope>NUCLEOTIDE SEQUENCE [LARGE SCALE GENOMIC DNA]</scope>
</reference>
<dbReference type="Gene3D" id="1.10.10.60">
    <property type="entry name" value="Homeodomain-like"/>
    <property type="match status" value="1"/>
</dbReference>
<dbReference type="GO" id="GO:0001654">
    <property type="term" value="P:eye development"/>
    <property type="evidence" value="ECO:0007669"/>
    <property type="project" value="UniProtKB-ARBA"/>
</dbReference>
<evidence type="ECO:0000256" key="2">
    <source>
        <dbReference type="ARBA" id="ARBA00023125"/>
    </source>
</evidence>